<evidence type="ECO:0000256" key="3">
    <source>
        <dbReference type="ARBA" id="ARBA00022692"/>
    </source>
</evidence>
<proteinExistence type="predicted"/>
<dbReference type="RefSeq" id="WP_177717697.1">
    <property type="nucleotide sequence ID" value="NZ_JACRSQ010000035.1"/>
</dbReference>
<protein>
    <submittedName>
        <fullName evidence="11">ABC transporter ATP-binding protein</fullName>
    </submittedName>
</protein>
<feature type="transmembrane region" description="Helical" evidence="8">
    <location>
        <begin position="72"/>
        <end position="92"/>
    </location>
</feature>
<reference evidence="11" key="1">
    <citation type="submission" date="2020-08" db="EMBL/GenBank/DDBJ databases">
        <title>Genome public.</title>
        <authorList>
            <person name="Liu C."/>
            <person name="Sun Q."/>
        </authorList>
    </citation>
    <scope>NUCLEOTIDE SEQUENCE</scope>
    <source>
        <strain evidence="11">NSJ-32</strain>
    </source>
</reference>
<dbReference type="InterPro" id="IPR003593">
    <property type="entry name" value="AAA+_ATPase"/>
</dbReference>
<dbReference type="GO" id="GO:0016887">
    <property type="term" value="F:ATP hydrolysis activity"/>
    <property type="evidence" value="ECO:0007669"/>
    <property type="project" value="InterPro"/>
</dbReference>
<evidence type="ECO:0000256" key="6">
    <source>
        <dbReference type="ARBA" id="ARBA00022989"/>
    </source>
</evidence>
<name>A0A926I2V7_9FIRM</name>
<dbReference type="SUPFAM" id="SSF52540">
    <property type="entry name" value="P-loop containing nucleoside triphosphate hydrolases"/>
    <property type="match status" value="1"/>
</dbReference>
<evidence type="ECO:0000256" key="2">
    <source>
        <dbReference type="ARBA" id="ARBA00022448"/>
    </source>
</evidence>
<keyword evidence="2" id="KW-0813">Transport</keyword>
<dbReference type="AlphaFoldDB" id="A0A926I2V7"/>
<dbReference type="Pfam" id="PF00005">
    <property type="entry name" value="ABC_tran"/>
    <property type="match status" value="1"/>
</dbReference>
<evidence type="ECO:0000313" key="12">
    <source>
        <dbReference type="Proteomes" id="UP000657006"/>
    </source>
</evidence>
<keyword evidence="6 8" id="KW-1133">Transmembrane helix</keyword>
<evidence type="ECO:0000256" key="7">
    <source>
        <dbReference type="ARBA" id="ARBA00023136"/>
    </source>
</evidence>
<dbReference type="Gene3D" id="3.40.50.300">
    <property type="entry name" value="P-loop containing nucleotide triphosphate hydrolases"/>
    <property type="match status" value="1"/>
</dbReference>
<comment type="caution">
    <text evidence="11">The sequence shown here is derived from an EMBL/GenBank/DDBJ whole genome shotgun (WGS) entry which is preliminary data.</text>
</comment>
<evidence type="ECO:0000256" key="1">
    <source>
        <dbReference type="ARBA" id="ARBA00004651"/>
    </source>
</evidence>
<dbReference type="InterPro" id="IPR011527">
    <property type="entry name" value="ABC1_TM_dom"/>
</dbReference>
<dbReference type="GO" id="GO:0005886">
    <property type="term" value="C:plasma membrane"/>
    <property type="evidence" value="ECO:0007669"/>
    <property type="project" value="UniProtKB-SubCell"/>
</dbReference>
<keyword evidence="3 8" id="KW-0812">Transmembrane</keyword>
<dbReference type="InterPro" id="IPR017871">
    <property type="entry name" value="ABC_transporter-like_CS"/>
</dbReference>
<dbReference type="SUPFAM" id="SSF90123">
    <property type="entry name" value="ABC transporter transmembrane region"/>
    <property type="match status" value="1"/>
</dbReference>
<gene>
    <name evidence="11" type="ORF">H8730_15195</name>
</gene>
<evidence type="ECO:0000259" key="9">
    <source>
        <dbReference type="PROSITE" id="PS50893"/>
    </source>
</evidence>
<feature type="domain" description="ABC transmembrane type-1" evidence="10">
    <location>
        <begin position="36"/>
        <end position="317"/>
    </location>
</feature>
<feature type="domain" description="ABC transporter" evidence="9">
    <location>
        <begin position="351"/>
        <end position="585"/>
    </location>
</feature>
<dbReference type="InterPro" id="IPR039421">
    <property type="entry name" value="Type_1_exporter"/>
</dbReference>
<feature type="transmembrane region" description="Helical" evidence="8">
    <location>
        <begin position="151"/>
        <end position="169"/>
    </location>
</feature>
<evidence type="ECO:0000313" key="11">
    <source>
        <dbReference type="EMBL" id="MBC8544893.1"/>
    </source>
</evidence>
<dbReference type="GO" id="GO:0015421">
    <property type="term" value="F:ABC-type oligopeptide transporter activity"/>
    <property type="evidence" value="ECO:0007669"/>
    <property type="project" value="TreeGrafter"/>
</dbReference>
<dbReference type="Proteomes" id="UP000657006">
    <property type="component" value="Unassembled WGS sequence"/>
</dbReference>
<organism evidence="11 12">
    <name type="scientific">Bianquea renquensis</name>
    <dbReference type="NCBI Taxonomy" id="2763661"/>
    <lineage>
        <taxon>Bacteria</taxon>
        <taxon>Bacillati</taxon>
        <taxon>Bacillota</taxon>
        <taxon>Clostridia</taxon>
        <taxon>Eubacteriales</taxon>
        <taxon>Bianqueaceae</taxon>
        <taxon>Bianquea</taxon>
    </lineage>
</organism>
<evidence type="ECO:0000256" key="5">
    <source>
        <dbReference type="ARBA" id="ARBA00022840"/>
    </source>
</evidence>
<comment type="subcellular location">
    <subcellularLocation>
        <location evidence="1">Cell membrane</location>
        <topology evidence="1">Multi-pass membrane protein</topology>
    </subcellularLocation>
</comment>
<dbReference type="PROSITE" id="PS50893">
    <property type="entry name" value="ABC_TRANSPORTER_2"/>
    <property type="match status" value="1"/>
</dbReference>
<dbReference type="InterPro" id="IPR027417">
    <property type="entry name" value="P-loop_NTPase"/>
</dbReference>
<dbReference type="SMART" id="SM00382">
    <property type="entry name" value="AAA"/>
    <property type="match status" value="1"/>
</dbReference>
<dbReference type="CDD" id="cd18545">
    <property type="entry name" value="ABC_6TM_YknV_like"/>
    <property type="match status" value="1"/>
</dbReference>
<feature type="transmembrane region" description="Helical" evidence="8">
    <location>
        <begin position="32"/>
        <end position="52"/>
    </location>
</feature>
<dbReference type="FunFam" id="3.40.50.300:FF:000287">
    <property type="entry name" value="Multidrug ABC transporter ATP-binding protein"/>
    <property type="match status" value="1"/>
</dbReference>
<dbReference type="EMBL" id="JACRSQ010000035">
    <property type="protein sequence ID" value="MBC8544893.1"/>
    <property type="molecule type" value="Genomic_DNA"/>
</dbReference>
<dbReference type="PANTHER" id="PTHR43394:SF1">
    <property type="entry name" value="ATP-BINDING CASSETTE SUB-FAMILY B MEMBER 10, MITOCHONDRIAL"/>
    <property type="match status" value="1"/>
</dbReference>
<dbReference type="Pfam" id="PF00664">
    <property type="entry name" value="ABC_membrane"/>
    <property type="match status" value="1"/>
</dbReference>
<dbReference type="PROSITE" id="PS50929">
    <property type="entry name" value="ABC_TM1F"/>
    <property type="match status" value="1"/>
</dbReference>
<feature type="transmembrane region" description="Helical" evidence="8">
    <location>
        <begin position="258"/>
        <end position="282"/>
    </location>
</feature>
<dbReference type="PROSITE" id="PS00211">
    <property type="entry name" value="ABC_TRANSPORTER_1"/>
    <property type="match status" value="1"/>
</dbReference>
<dbReference type="PANTHER" id="PTHR43394">
    <property type="entry name" value="ATP-DEPENDENT PERMEASE MDL1, MITOCHONDRIAL"/>
    <property type="match status" value="1"/>
</dbReference>
<dbReference type="InterPro" id="IPR036640">
    <property type="entry name" value="ABC1_TM_sf"/>
</dbReference>
<dbReference type="InterPro" id="IPR003439">
    <property type="entry name" value="ABC_transporter-like_ATP-bd"/>
</dbReference>
<accession>A0A926I2V7</accession>
<dbReference type="GO" id="GO:0005524">
    <property type="term" value="F:ATP binding"/>
    <property type="evidence" value="ECO:0007669"/>
    <property type="project" value="UniProtKB-KW"/>
</dbReference>
<dbReference type="Gene3D" id="1.20.1560.10">
    <property type="entry name" value="ABC transporter type 1, transmembrane domain"/>
    <property type="match status" value="1"/>
</dbReference>
<feature type="transmembrane region" description="Helical" evidence="8">
    <location>
        <begin position="175"/>
        <end position="193"/>
    </location>
</feature>
<evidence type="ECO:0000256" key="8">
    <source>
        <dbReference type="SAM" id="Phobius"/>
    </source>
</evidence>
<keyword evidence="12" id="KW-1185">Reference proteome</keyword>
<sequence>MARNVYNVDESLEIEFNAHYLKRLAAYLKPHIRTVVICLVIMLIASFSNILIPYLMKISIDTIIPERQTNMLYTVCAAFLAIILISAVCLHARIIMVNRLGQGIVATMRKDLFVHLQKLPFTYYDDRPHGKIITRVVNYVNSVSDLLSGSLINVLTEFFSMFIVLGFMFSMNVQLTLICLAAMPIMIFVVFRLKTLNRAAWQRVSNKSSNMNAYIHESIAGMKVTQSFVREDFNKDLFEGIQTDYKKSWMRAIKINNVVSPSIEIISTIANCAVILFGIALMKTSVSAGTLVAFLGYVGRLWNPIINVSNFYNQVINNMAYLERIFETMDEDPKIQDAPDAYELPPIEGKVEFTHVTFGYEEGIPILEDLSFTVNPGQRIALVGPTGAGKTTVINLISRFYDIQEGCITIDGHDISKVTLNSLRSQMGVMLQDSFIFSGSIMDNIRYGRLDATDEEVIAAAKAVCAHEFIMEMEMGYKTQVNERGSRLSVGQRQLISFARALLADPKILILDEATSSIDTRTEQALQKGLERLLQNRTSFVIAHRLSTIRNSDRIMVINNRHIEEAGTHDELMKMKGHYYDLYTTQTRFLSQ</sequence>
<evidence type="ECO:0000259" key="10">
    <source>
        <dbReference type="PROSITE" id="PS50929"/>
    </source>
</evidence>
<evidence type="ECO:0000256" key="4">
    <source>
        <dbReference type="ARBA" id="ARBA00022741"/>
    </source>
</evidence>
<keyword evidence="5 11" id="KW-0067">ATP-binding</keyword>
<keyword evidence="4" id="KW-0547">Nucleotide-binding</keyword>
<keyword evidence="7 8" id="KW-0472">Membrane</keyword>